<protein>
    <submittedName>
        <fullName evidence="1">Uncharacterized protein</fullName>
    </submittedName>
</protein>
<reference evidence="1" key="1">
    <citation type="journal article" date="2017" name="Science">
        <title>Giant viruses with an expanded complement of translation system components.</title>
        <authorList>
            <person name="Schulz F."/>
            <person name="Yutin N."/>
            <person name="Ivanova N.N."/>
            <person name="Ortega D.R."/>
            <person name="Lee T.K."/>
            <person name="Vierheilig J."/>
            <person name="Daims H."/>
            <person name="Horn M."/>
            <person name="Wagner M."/>
            <person name="Jensen G.J."/>
            <person name="Kyrpides N.C."/>
            <person name="Koonin E.V."/>
            <person name="Woyke T."/>
        </authorList>
    </citation>
    <scope>NUCLEOTIDE SEQUENCE</scope>
    <source>
        <strain evidence="1">KNV1</strain>
    </source>
</reference>
<evidence type="ECO:0000313" key="1">
    <source>
        <dbReference type="EMBL" id="ARF12612.1"/>
    </source>
</evidence>
<gene>
    <name evidence="1" type="ORF">Klosneuvirus_9_14</name>
</gene>
<sequence>MEGKELLLHDLDAKPQSDTRDLLIKQVKKGMYSDFASPLTFPVTELVNKLNELGYQDMVKKTINGEYDHDE</sequence>
<organism evidence="1">
    <name type="scientific">Klosneuvirus KNV1</name>
    <dbReference type="NCBI Taxonomy" id="1977640"/>
    <lineage>
        <taxon>Viruses</taxon>
        <taxon>Varidnaviria</taxon>
        <taxon>Bamfordvirae</taxon>
        <taxon>Nucleocytoviricota</taxon>
        <taxon>Megaviricetes</taxon>
        <taxon>Imitervirales</taxon>
        <taxon>Mimiviridae</taxon>
        <taxon>Klosneuvirinae</taxon>
        <taxon>Klosneuvirus</taxon>
    </lineage>
</organism>
<dbReference type="EMBL" id="KY684116">
    <property type="protein sequence ID" value="ARF12612.1"/>
    <property type="molecule type" value="Genomic_DNA"/>
</dbReference>
<proteinExistence type="predicted"/>
<name>A0A1V0SLL7_9VIRU</name>
<accession>A0A1V0SLL7</accession>